<dbReference type="Proteomes" id="UP000603234">
    <property type="component" value="Unassembled WGS sequence"/>
</dbReference>
<evidence type="ECO:0000259" key="1">
    <source>
        <dbReference type="PROSITE" id="PS50943"/>
    </source>
</evidence>
<protein>
    <submittedName>
        <fullName evidence="2">Helix-turn-helix domain-containing protein</fullName>
    </submittedName>
</protein>
<comment type="caution">
    <text evidence="2">The sequence shown here is derived from an EMBL/GenBank/DDBJ whole genome shotgun (WGS) entry which is preliminary data.</text>
</comment>
<dbReference type="CDD" id="cd00093">
    <property type="entry name" value="HTH_XRE"/>
    <property type="match status" value="1"/>
</dbReference>
<dbReference type="SUPFAM" id="SSF47413">
    <property type="entry name" value="lambda repressor-like DNA-binding domains"/>
    <property type="match status" value="1"/>
</dbReference>
<gene>
    <name evidence="2" type="ORF">GH808_05450</name>
</gene>
<feature type="domain" description="HTH cro/C1-type" evidence="1">
    <location>
        <begin position="41"/>
        <end position="95"/>
    </location>
</feature>
<dbReference type="Pfam" id="PF01381">
    <property type="entry name" value="HTH_3"/>
    <property type="match status" value="1"/>
</dbReference>
<evidence type="ECO:0000313" key="3">
    <source>
        <dbReference type="Proteomes" id="UP000603234"/>
    </source>
</evidence>
<sequence length="104" mass="11664">MSIKIGNEEFTEFNDLYNDPGFMSDSERAEVEFEVALIGKLIEAREKSGLSQKKLAELTGLKQPAIARLENLKSIPKIDTLFKLLDPLGYTLAIVPKEKRPANQ</sequence>
<dbReference type="RefSeq" id="WP_186841768.1">
    <property type="nucleotide sequence ID" value="NZ_WJBC01000005.1"/>
</dbReference>
<dbReference type="PROSITE" id="PS50943">
    <property type="entry name" value="HTH_CROC1"/>
    <property type="match status" value="1"/>
</dbReference>
<keyword evidence="3" id="KW-1185">Reference proteome</keyword>
<dbReference type="EMBL" id="WJBC01000005">
    <property type="protein sequence ID" value="MBC3803881.1"/>
    <property type="molecule type" value="Genomic_DNA"/>
</dbReference>
<organism evidence="2 3">
    <name type="scientific">Acetobacterium fimetarium</name>
    <dbReference type="NCBI Taxonomy" id="52691"/>
    <lineage>
        <taxon>Bacteria</taxon>
        <taxon>Bacillati</taxon>
        <taxon>Bacillota</taxon>
        <taxon>Clostridia</taxon>
        <taxon>Eubacteriales</taxon>
        <taxon>Eubacteriaceae</taxon>
        <taxon>Acetobacterium</taxon>
    </lineage>
</organism>
<name>A0ABR6WUI6_9FIRM</name>
<evidence type="ECO:0000313" key="2">
    <source>
        <dbReference type="EMBL" id="MBC3803881.1"/>
    </source>
</evidence>
<dbReference type="InterPro" id="IPR001387">
    <property type="entry name" value="Cro/C1-type_HTH"/>
</dbReference>
<dbReference type="Gene3D" id="1.10.260.40">
    <property type="entry name" value="lambda repressor-like DNA-binding domains"/>
    <property type="match status" value="1"/>
</dbReference>
<reference evidence="2 3" key="1">
    <citation type="journal article" date="2020" name="mSystems">
        <title>Defining Genomic and Predicted Metabolic Features of the Acetobacterium Genus.</title>
        <authorList>
            <person name="Ross D.E."/>
            <person name="Marshall C.W."/>
            <person name="Gulliver D."/>
            <person name="May H.D."/>
            <person name="Norman R.S."/>
        </authorList>
    </citation>
    <scope>NUCLEOTIDE SEQUENCE [LARGE SCALE GENOMIC DNA]</scope>
    <source>
        <strain evidence="2 3">DSM 8238</strain>
    </source>
</reference>
<dbReference type="InterPro" id="IPR010982">
    <property type="entry name" value="Lambda_DNA-bd_dom_sf"/>
</dbReference>
<proteinExistence type="predicted"/>
<accession>A0ABR6WUI6</accession>
<dbReference type="SMART" id="SM00530">
    <property type="entry name" value="HTH_XRE"/>
    <property type="match status" value="1"/>
</dbReference>